<comment type="caution">
    <text evidence="3">The sequence shown here is derived from an EMBL/GenBank/DDBJ whole genome shotgun (WGS) entry which is preliminary data.</text>
</comment>
<dbReference type="InterPro" id="IPR000073">
    <property type="entry name" value="AB_hydrolase_1"/>
</dbReference>
<dbReference type="PRINTS" id="PR00412">
    <property type="entry name" value="EPOXHYDRLASE"/>
</dbReference>
<evidence type="ECO:0000256" key="1">
    <source>
        <dbReference type="ARBA" id="ARBA00022801"/>
    </source>
</evidence>
<evidence type="ECO:0000313" key="4">
    <source>
        <dbReference type="Proteomes" id="UP000576393"/>
    </source>
</evidence>
<dbReference type="PRINTS" id="PR00111">
    <property type="entry name" value="ABHYDROLASE"/>
</dbReference>
<dbReference type="InterPro" id="IPR000639">
    <property type="entry name" value="Epox_hydrolase-like"/>
</dbReference>
<dbReference type="PANTHER" id="PTHR43329">
    <property type="entry name" value="EPOXIDE HYDROLASE"/>
    <property type="match status" value="1"/>
</dbReference>
<dbReference type="GO" id="GO:0016787">
    <property type="term" value="F:hydrolase activity"/>
    <property type="evidence" value="ECO:0007669"/>
    <property type="project" value="UniProtKB-KW"/>
</dbReference>
<organism evidence="3 4">
    <name type="scientific">Streptosporangium sandarakinum</name>
    <dbReference type="NCBI Taxonomy" id="1260955"/>
    <lineage>
        <taxon>Bacteria</taxon>
        <taxon>Bacillati</taxon>
        <taxon>Actinomycetota</taxon>
        <taxon>Actinomycetes</taxon>
        <taxon>Streptosporangiales</taxon>
        <taxon>Streptosporangiaceae</taxon>
        <taxon>Streptosporangium</taxon>
    </lineage>
</organism>
<dbReference type="AlphaFoldDB" id="A0A852V109"/>
<proteinExistence type="predicted"/>
<dbReference type="SUPFAM" id="SSF53474">
    <property type="entry name" value="alpha/beta-Hydrolases"/>
    <property type="match status" value="1"/>
</dbReference>
<name>A0A852V109_9ACTN</name>
<protein>
    <submittedName>
        <fullName evidence="3">Pimeloyl-ACP methyl ester carboxylesterase</fullName>
    </submittedName>
</protein>
<dbReference type="EMBL" id="JACCCO010000001">
    <property type="protein sequence ID" value="NYF39475.1"/>
    <property type="molecule type" value="Genomic_DNA"/>
</dbReference>
<feature type="domain" description="AB hydrolase-1" evidence="2">
    <location>
        <begin position="19"/>
        <end position="253"/>
    </location>
</feature>
<evidence type="ECO:0000259" key="2">
    <source>
        <dbReference type="Pfam" id="PF00561"/>
    </source>
</evidence>
<evidence type="ECO:0000313" key="3">
    <source>
        <dbReference type="EMBL" id="NYF39475.1"/>
    </source>
</evidence>
<dbReference type="RefSeq" id="WP_218911651.1">
    <property type="nucleotide sequence ID" value="NZ_JACCCO010000001.1"/>
</dbReference>
<keyword evidence="4" id="KW-1185">Reference proteome</keyword>
<keyword evidence="1" id="KW-0378">Hydrolase</keyword>
<reference evidence="3 4" key="1">
    <citation type="submission" date="2020-07" db="EMBL/GenBank/DDBJ databases">
        <title>Sequencing the genomes of 1000 actinobacteria strains.</title>
        <authorList>
            <person name="Klenk H.-P."/>
        </authorList>
    </citation>
    <scope>NUCLEOTIDE SEQUENCE [LARGE SCALE GENOMIC DNA]</scope>
    <source>
        <strain evidence="3 4">DSM 45763</strain>
    </source>
</reference>
<dbReference type="Gene3D" id="3.40.50.1820">
    <property type="entry name" value="alpha/beta hydrolase"/>
    <property type="match status" value="1"/>
</dbReference>
<sequence>MDVNGVELEVQVSGEGPDVVLLHGYPDTHACWRHQVAALNAAGYRTIAPDLRGFGASAKPEGLENYHLSRYVGDLLGIMDRLDVERAHLVGHDWGSPLVQLTAVAAPQRALSLTCMSVGHPATLAAAGPVQWRRSWYMLLFQFPGVAEWWLSRDDFATMRRWMGGHPDVEDVIARMRDPRALTSSLAIYRTGLRRLPSGGAAKLPPVPTMGVWSSGDRFLTERAMLLTQEHVTGPWRYERIDGVGHWMQLEAPDRVNALLLDFLSAAASPH</sequence>
<dbReference type="InterPro" id="IPR029058">
    <property type="entry name" value="AB_hydrolase_fold"/>
</dbReference>
<dbReference type="Pfam" id="PF00561">
    <property type="entry name" value="Abhydrolase_1"/>
    <property type="match status" value="1"/>
</dbReference>
<accession>A0A852V109</accession>
<gene>
    <name evidence="3" type="ORF">HDA43_001634</name>
</gene>
<dbReference type="Proteomes" id="UP000576393">
    <property type="component" value="Unassembled WGS sequence"/>
</dbReference>